<organism evidence="1 2">
    <name type="scientific">Hypoxylon rubiginosum</name>
    <dbReference type="NCBI Taxonomy" id="110542"/>
    <lineage>
        <taxon>Eukaryota</taxon>
        <taxon>Fungi</taxon>
        <taxon>Dikarya</taxon>
        <taxon>Ascomycota</taxon>
        <taxon>Pezizomycotina</taxon>
        <taxon>Sordariomycetes</taxon>
        <taxon>Xylariomycetidae</taxon>
        <taxon>Xylariales</taxon>
        <taxon>Hypoxylaceae</taxon>
        <taxon>Hypoxylon</taxon>
    </lineage>
</organism>
<reference evidence="1 2" key="1">
    <citation type="journal article" date="2022" name="New Phytol.">
        <title>Ecological generalism drives hyperdiversity of secondary metabolite gene clusters in xylarialean endophytes.</title>
        <authorList>
            <person name="Franco M.E.E."/>
            <person name="Wisecaver J.H."/>
            <person name="Arnold A.E."/>
            <person name="Ju Y.M."/>
            <person name="Slot J.C."/>
            <person name="Ahrendt S."/>
            <person name="Moore L.P."/>
            <person name="Eastman K.E."/>
            <person name="Scott K."/>
            <person name="Konkel Z."/>
            <person name="Mondo S.J."/>
            <person name="Kuo A."/>
            <person name="Hayes R.D."/>
            <person name="Haridas S."/>
            <person name="Andreopoulos B."/>
            <person name="Riley R."/>
            <person name="LaButti K."/>
            <person name="Pangilinan J."/>
            <person name="Lipzen A."/>
            <person name="Amirebrahimi M."/>
            <person name="Yan J."/>
            <person name="Adam C."/>
            <person name="Keymanesh K."/>
            <person name="Ng V."/>
            <person name="Louie K."/>
            <person name="Northen T."/>
            <person name="Drula E."/>
            <person name="Henrissat B."/>
            <person name="Hsieh H.M."/>
            <person name="Youens-Clark K."/>
            <person name="Lutzoni F."/>
            <person name="Miadlikowska J."/>
            <person name="Eastwood D.C."/>
            <person name="Hamelin R.C."/>
            <person name="Grigoriev I.V."/>
            <person name="U'Ren J.M."/>
        </authorList>
    </citation>
    <scope>NUCLEOTIDE SEQUENCE [LARGE SCALE GENOMIC DNA]</scope>
    <source>
        <strain evidence="1 2">CBS 119005</strain>
    </source>
</reference>
<accession>A0ACB9Z896</accession>
<comment type="caution">
    <text evidence="1">The sequence shown here is derived from an EMBL/GenBank/DDBJ whole genome shotgun (WGS) entry which is preliminary data.</text>
</comment>
<sequence>MTEPQTREPEPNQAKVDATDQDNPEEPITPEKFPPEEEASLLGESNDKKSEANALFSSAKYENAITKYEEAASICPHYLDYELAVLKSNIAACHLKLEQWKEAVKAATDSIDGLDRLEKSETSREQSEEEQRRKNVEEDDAEEEIVSSGAQKSAPAPRQENAADITRRKRREDILRIRVKALMRRARAKSELGGWSDLSGAEEDYKVLSAMTNLTPADRKIVQTQLRTLPPRTKAAQEKEMSEMWGKLKDLGNGILKPFGLSTENFQMVKDEKSGGYSMNFSQNGPSQ</sequence>
<dbReference type="Proteomes" id="UP001497700">
    <property type="component" value="Unassembled WGS sequence"/>
</dbReference>
<evidence type="ECO:0000313" key="2">
    <source>
        <dbReference type="Proteomes" id="UP001497700"/>
    </source>
</evidence>
<name>A0ACB9Z896_9PEZI</name>
<keyword evidence="2" id="KW-1185">Reference proteome</keyword>
<dbReference type="EMBL" id="MU393442">
    <property type="protein sequence ID" value="KAI4867999.1"/>
    <property type="molecule type" value="Genomic_DNA"/>
</dbReference>
<proteinExistence type="predicted"/>
<gene>
    <name evidence="1" type="ORF">F4820DRAFT_411981</name>
</gene>
<protein>
    <submittedName>
        <fullName evidence="1">Uncharacterized protein</fullName>
    </submittedName>
</protein>
<evidence type="ECO:0000313" key="1">
    <source>
        <dbReference type="EMBL" id="KAI4867999.1"/>
    </source>
</evidence>